<feature type="transmembrane region" description="Helical" evidence="7">
    <location>
        <begin position="300"/>
        <end position="323"/>
    </location>
</feature>
<dbReference type="InterPro" id="IPR035906">
    <property type="entry name" value="MetI-like_sf"/>
</dbReference>
<evidence type="ECO:0000256" key="4">
    <source>
        <dbReference type="ARBA" id="ARBA00022692"/>
    </source>
</evidence>
<evidence type="ECO:0000313" key="9">
    <source>
        <dbReference type="EMBL" id="MFC3613442.1"/>
    </source>
</evidence>
<keyword evidence="4 7" id="KW-0812">Transmembrane</keyword>
<evidence type="ECO:0000256" key="1">
    <source>
        <dbReference type="ARBA" id="ARBA00004651"/>
    </source>
</evidence>
<evidence type="ECO:0000256" key="7">
    <source>
        <dbReference type="RuleBase" id="RU363032"/>
    </source>
</evidence>
<evidence type="ECO:0000256" key="2">
    <source>
        <dbReference type="ARBA" id="ARBA00022448"/>
    </source>
</evidence>
<dbReference type="CDD" id="cd06261">
    <property type="entry name" value="TM_PBP2"/>
    <property type="match status" value="1"/>
</dbReference>
<keyword evidence="3" id="KW-1003">Cell membrane</keyword>
<dbReference type="Proteomes" id="UP001595629">
    <property type="component" value="Unassembled WGS sequence"/>
</dbReference>
<dbReference type="InterPro" id="IPR000515">
    <property type="entry name" value="MetI-like"/>
</dbReference>
<gene>
    <name evidence="9" type="ORF">ACFORG_06690</name>
</gene>
<feature type="domain" description="ABC transmembrane type-1" evidence="8">
    <location>
        <begin position="114"/>
        <end position="320"/>
    </location>
</feature>
<dbReference type="RefSeq" id="WP_386734610.1">
    <property type="nucleotide sequence ID" value="NZ_JBHRXI010000004.1"/>
</dbReference>
<keyword evidence="10" id="KW-1185">Reference proteome</keyword>
<sequence length="329" mass="36084">MAGPISFSAEPTIGQDLLTTLRFIFWRLVQAVPVLLGVSIITFVLMTATPGDPIRLLVGDRATPETIAAIRDRYGLDEPVLMQYFTYLKNLVAGDLGASLRYRVPVSQLIAQHYPVTLFLVIYTIVLTLPPVIALSVLSARRQNGLADQVIRLLGVLGLAVPVFWLALLFARFFGVTLGWFPVSGFGETFTDHLRHLFLPALSTMIWVVPILVRTLRSALLDEMNRDYVLTGMSKGLGEGRVFRTHVFPNSVLPTLNLFAVIVAYLLGGSVIVETVYAVPGMGKLMVDSILARDYFVVQGATLVFALTTILVMLAVDLISALIDPRVTP</sequence>
<dbReference type="PANTHER" id="PTHR43163">
    <property type="entry name" value="DIPEPTIDE TRANSPORT SYSTEM PERMEASE PROTEIN DPPB-RELATED"/>
    <property type="match status" value="1"/>
</dbReference>
<evidence type="ECO:0000256" key="6">
    <source>
        <dbReference type="ARBA" id="ARBA00023136"/>
    </source>
</evidence>
<evidence type="ECO:0000256" key="5">
    <source>
        <dbReference type="ARBA" id="ARBA00022989"/>
    </source>
</evidence>
<dbReference type="SUPFAM" id="SSF161098">
    <property type="entry name" value="MetI-like"/>
    <property type="match status" value="1"/>
</dbReference>
<keyword evidence="6 7" id="KW-0472">Membrane</keyword>
<feature type="transmembrane region" description="Helical" evidence="7">
    <location>
        <begin position="258"/>
        <end position="280"/>
    </location>
</feature>
<dbReference type="Pfam" id="PF19300">
    <property type="entry name" value="BPD_transp_1_N"/>
    <property type="match status" value="1"/>
</dbReference>
<accession>A0ABV7TF32</accession>
<dbReference type="EMBL" id="JBHRXI010000004">
    <property type="protein sequence ID" value="MFC3613442.1"/>
    <property type="molecule type" value="Genomic_DNA"/>
</dbReference>
<reference evidence="10" key="1">
    <citation type="journal article" date="2019" name="Int. J. Syst. Evol. Microbiol.">
        <title>The Global Catalogue of Microorganisms (GCM) 10K type strain sequencing project: providing services to taxonomists for standard genome sequencing and annotation.</title>
        <authorList>
            <consortium name="The Broad Institute Genomics Platform"/>
            <consortium name="The Broad Institute Genome Sequencing Center for Infectious Disease"/>
            <person name="Wu L."/>
            <person name="Ma J."/>
        </authorList>
    </citation>
    <scope>NUCLEOTIDE SEQUENCE [LARGE SCALE GENOMIC DNA]</scope>
    <source>
        <strain evidence="10">KCTC 42911</strain>
    </source>
</reference>
<keyword evidence="2 7" id="KW-0813">Transport</keyword>
<feature type="transmembrane region" description="Helical" evidence="7">
    <location>
        <begin position="194"/>
        <end position="216"/>
    </location>
</feature>
<dbReference type="InterPro" id="IPR045621">
    <property type="entry name" value="BPD_transp_1_N"/>
</dbReference>
<feature type="transmembrane region" description="Helical" evidence="7">
    <location>
        <begin position="116"/>
        <end position="138"/>
    </location>
</feature>
<dbReference type="PANTHER" id="PTHR43163:SF6">
    <property type="entry name" value="DIPEPTIDE TRANSPORT SYSTEM PERMEASE PROTEIN DPPB-RELATED"/>
    <property type="match status" value="1"/>
</dbReference>
<keyword evidence="5 7" id="KW-1133">Transmembrane helix</keyword>
<dbReference type="Pfam" id="PF00528">
    <property type="entry name" value="BPD_transp_1"/>
    <property type="match status" value="1"/>
</dbReference>
<evidence type="ECO:0000259" key="8">
    <source>
        <dbReference type="PROSITE" id="PS50928"/>
    </source>
</evidence>
<dbReference type="PROSITE" id="PS50928">
    <property type="entry name" value="ABC_TM1"/>
    <property type="match status" value="1"/>
</dbReference>
<dbReference type="Gene3D" id="1.10.3720.10">
    <property type="entry name" value="MetI-like"/>
    <property type="match status" value="1"/>
</dbReference>
<protein>
    <submittedName>
        <fullName evidence="9">ABC transporter permease</fullName>
    </submittedName>
</protein>
<proteinExistence type="inferred from homology"/>
<organism evidence="9 10">
    <name type="scientific">Lutimaribacter marinistellae</name>
    <dbReference type="NCBI Taxonomy" id="1820329"/>
    <lineage>
        <taxon>Bacteria</taxon>
        <taxon>Pseudomonadati</taxon>
        <taxon>Pseudomonadota</taxon>
        <taxon>Alphaproteobacteria</taxon>
        <taxon>Rhodobacterales</taxon>
        <taxon>Roseobacteraceae</taxon>
        <taxon>Lutimaribacter</taxon>
    </lineage>
</organism>
<name>A0ABV7TF32_9RHOB</name>
<comment type="similarity">
    <text evidence="7">Belongs to the binding-protein-dependent transport system permease family.</text>
</comment>
<feature type="transmembrane region" description="Helical" evidence="7">
    <location>
        <begin position="150"/>
        <end position="174"/>
    </location>
</feature>
<feature type="transmembrane region" description="Helical" evidence="7">
    <location>
        <begin position="24"/>
        <end position="46"/>
    </location>
</feature>
<evidence type="ECO:0000313" key="10">
    <source>
        <dbReference type="Proteomes" id="UP001595629"/>
    </source>
</evidence>
<comment type="caution">
    <text evidence="9">The sequence shown here is derived from an EMBL/GenBank/DDBJ whole genome shotgun (WGS) entry which is preliminary data.</text>
</comment>
<comment type="subcellular location">
    <subcellularLocation>
        <location evidence="1 7">Cell membrane</location>
        <topology evidence="1 7">Multi-pass membrane protein</topology>
    </subcellularLocation>
</comment>
<evidence type="ECO:0000256" key="3">
    <source>
        <dbReference type="ARBA" id="ARBA00022475"/>
    </source>
</evidence>